<dbReference type="PANTHER" id="PTHR10048:SF14">
    <property type="entry name" value="LD28067P"/>
    <property type="match status" value="1"/>
</dbReference>
<dbReference type="Gene3D" id="1.10.1070.11">
    <property type="entry name" value="Phosphatidylinositol 3-/4-kinase, catalytic domain"/>
    <property type="match status" value="1"/>
</dbReference>
<dbReference type="InterPro" id="IPR000403">
    <property type="entry name" value="PI3/4_kinase_cat_dom"/>
</dbReference>
<evidence type="ECO:0000259" key="5">
    <source>
        <dbReference type="PROSITE" id="PS50290"/>
    </source>
</evidence>
<dbReference type="GO" id="GO:0043491">
    <property type="term" value="P:phosphatidylinositol 3-kinase/protein kinase B signal transduction"/>
    <property type="evidence" value="ECO:0007669"/>
    <property type="project" value="TreeGrafter"/>
</dbReference>
<organism evidence="6 7">
    <name type="scientific">Phytophthora megakarya</name>
    <dbReference type="NCBI Taxonomy" id="4795"/>
    <lineage>
        <taxon>Eukaryota</taxon>
        <taxon>Sar</taxon>
        <taxon>Stramenopiles</taxon>
        <taxon>Oomycota</taxon>
        <taxon>Peronosporomycetes</taxon>
        <taxon>Peronosporales</taxon>
        <taxon>Peronosporaceae</taxon>
        <taxon>Phytophthora</taxon>
    </lineage>
</organism>
<accession>A0A225ULL2</accession>
<dbReference type="SMART" id="SM00146">
    <property type="entry name" value="PI3Kc"/>
    <property type="match status" value="1"/>
</dbReference>
<dbReference type="InterPro" id="IPR011009">
    <property type="entry name" value="Kinase-like_dom_sf"/>
</dbReference>
<dbReference type="STRING" id="4795.A0A225ULL2"/>
<keyword evidence="3 6" id="KW-0418">Kinase</keyword>
<dbReference type="SUPFAM" id="SSF56112">
    <property type="entry name" value="Protein kinase-like (PK-like)"/>
    <property type="match status" value="1"/>
</dbReference>
<reference evidence="7" key="1">
    <citation type="submission" date="2017-03" db="EMBL/GenBank/DDBJ databases">
        <title>Phytopthora megakarya and P. palmivora, two closely related causual agents of cacao black pod achieved similar genome size and gene model numbers by different mechanisms.</title>
        <authorList>
            <person name="Ali S."/>
            <person name="Shao J."/>
            <person name="Larry D.J."/>
            <person name="Kronmiller B."/>
            <person name="Shen D."/>
            <person name="Strem M.D."/>
            <person name="Melnick R.L."/>
            <person name="Guiltinan M.J."/>
            <person name="Tyler B.M."/>
            <person name="Meinhardt L.W."/>
            <person name="Bailey B.A."/>
        </authorList>
    </citation>
    <scope>NUCLEOTIDE SEQUENCE [LARGE SCALE GENOMIC DNA]</scope>
    <source>
        <strain evidence="7">zdho120</strain>
    </source>
</reference>
<gene>
    <name evidence="6" type="ORF">PHMEG_00036610</name>
</gene>
<dbReference type="GO" id="GO:0035005">
    <property type="term" value="F:1-phosphatidylinositol-4-phosphate 3-kinase activity"/>
    <property type="evidence" value="ECO:0007669"/>
    <property type="project" value="TreeGrafter"/>
</dbReference>
<keyword evidence="2" id="KW-0547">Nucleotide-binding</keyword>
<dbReference type="PANTHER" id="PTHR10048">
    <property type="entry name" value="PHOSPHATIDYLINOSITOL KINASE"/>
    <property type="match status" value="1"/>
</dbReference>
<dbReference type="GO" id="GO:0016477">
    <property type="term" value="P:cell migration"/>
    <property type="evidence" value="ECO:0007669"/>
    <property type="project" value="TreeGrafter"/>
</dbReference>
<evidence type="ECO:0000313" key="7">
    <source>
        <dbReference type="Proteomes" id="UP000198211"/>
    </source>
</evidence>
<comment type="caution">
    <text evidence="6">The sequence shown here is derived from an EMBL/GenBank/DDBJ whole genome shotgun (WGS) entry which is preliminary data.</text>
</comment>
<feature type="domain" description="PI3K/PI4K catalytic" evidence="5">
    <location>
        <begin position="1"/>
        <end position="227"/>
    </location>
</feature>
<evidence type="ECO:0000256" key="1">
    <source>
        <dbReference type="ARBA" id="ARBA00022679"/>
    </source>
</evidence>
<proteinExistence type="predicted"/>
<protein>
    <submittedName>
        <fullName evidence="6">Phosphatidylinositol kinase</fullName>
    </submittedName>
</protein>
<dbReference type="OrthoDB" id="67688at2759"/>
<dbReference type="InterPro" id="IPR015433">
    <property type="entry name" value="PI3/4_kinase"/>
</dbReference>
<keyword evidence="4" id="KW-0067">ATP-binding</keyword>
<dbReference type="InterPro" id="IPR036940">
    <property type="entry name" value="PI3/4_kinase_cat_sf"/>
</dbReference>
<dbReference type="GO" id="GO:0016303">
    <property type="term" value="F:1-phosphatidylinositol-3-kinase activity"/>
    <property type="evidence" value="ECO:0007669"/>
    <property type="project" value="TreeGrafter"/>
</dbReference>
<dbReference type="Pfam" id="PF00454">
    <property type="entry name" value="PI3_PI4_kinase"/>
    <property type="match status" value="1"/>
</dbReference>
<dbReference type="FunFam" id="1.10.1070.11:FF:000001">
    <property type="entry name" value="Phosphatidylinositol 4,5-bisphosphate 3-kinase catalytic subunit"/>
    <property type="match status" value="1"/>
</dbReference>
<evidence type="ECO:0000256" key="2">
    <source>
        <dbReference type="ARBA" id="ARBA00022741"/>
    </source>
</evidence>
<dbReference type="AlphaFoldDB" id="A0A225ULL2"/>
<sequence length="242" mass="27541">MDEMWRDEGLDLAMEPYKCVATSPMTGILQMVPNSVTTAEVHMRDGMMGTFKDPSFSDWIRANNPDPRSHKTAVDLFSRSCAGYCVATCVLGIGDRHNDNIMIQSSGRYFHIDFGHFLGHLKYYKLGIRRERTPFVFTNEMAYVLGGVEGKDFGKFVDTACTAYCVLRRHMHLLVSLLLLMVPADMPELTGRDDINHIVTTLAPEVSDDRARESFEQTIHFCLDSRFKRFDNYLHNIAHAFG</sequence>
<dbReference type="GO" id="GO:0005886">
    <property type="term" value="C:plasma membrane"/>
    <property type="evidence" value="ECO:0007669"/>
    <property type="project" value="TreeGrafter"/>
</dbReference>
<dbReference type="GO" id="GO:0048015">
    <property type="term" value="P:phosphatidylinositol-mediated signaling"/>
    <property type="evidence" value="ECO:0007669"/>
    <property type="project" value="TreeGrafter"/>
</dbReference>
<dbReference type="Proteomes" id="UP000198211">
    <property type="component" value="Unassembled WGS sequence"/>
</dbReference>
<name>A0A225ULL2_9STRA</name>
<dbReference type="GO" id="GO:0005737">
    <property type="term" value="C:cytoplasm"/>
    <property type="evidence" value="ECO:0007669"/>
    <property type="project" value="TreeGrafter"/>
</dbReference>
<keyword evidence="1" id="KW-0808">Transferase</keyword>
<evidence type="ECO:0000256" key="3">
    <source>
        <dbReference type="ARBA" id="ARBA00022777"/>
    </source>
</evidence>
<dbReference type="GO" id="GO:0005942">
    <property type="term" value="C:phosphatidylinositol 3-kinase complex"/>
    <property type="evidence" value="ECO:0007669"/>
    <property type="project" value="TreeGrafter"/>
</dbReference>
<dbReference type="PROSITE" id="PS50290">
    <property type="entry name" value="PI3_4_KINASE_3"/>
    <property type="match status" value="1"/>
</dbReference>
<dbReference type="EMBL" id="NBNE01015355">
    <property type="protein sequence ID" value="OWY93838.1"/>
    <property type="molecule type" value="Genomic_DNA"/>
</dbReference>
<dbReference type="Gene3D" id="3.30.1010.10">
    <property type="entry name" value="Phosphatidylinositol 3-kinase Catalytic Subunit, Chain A, domain 4"/>
    <property type="match status" value="1"/>
</dbReference>
<keyword evidence="7" id="KW-1185">Reference proteome</keyword>
<dbReference type="GO" id="GO:0005524">
    <property type="term" value="F:ATP binding"/>
    <property type="evidence" value="ECO:0007669"/>
    <property type="project" value="UniProtKB-KW"/>
</dbReference>
<evidence type="ECO:0000256" key="4">
    <source>
        <dbReference type="ARBA" id="ARBA00022840"/>
    </source>
</evidence>
<evidence type="ECO:0000313" key="6">
    <source>
        <dbReference type="EMBL" id="OWY93838.1"/>
    </source>
</evidence>